<keyword evidence="4" id="KW-0479">Metal-binding</keyword>
<dbReference type="Gene3D" id="3.30.2020.30">
    <property type="match status" value="1"/>
</dbReference>
<keyword evidence="7 11" id="KW-0560">Oxidoreductase</keyword>
<feature type="domain" description="Gamma-butyrobetaine hydroxylase-like N-terminal" evidence="10">
    <location>
        <begin position="70"/>
        <end position="141"/>
    </location>
</feature>
<evidence type="ECO:0000256" key="5">
    <source>
        <dbReference type="ARBA" id="ARBA00022873"/>
    </source>
</evidence>
<dbReference type="GO" id="GO:0005739">
    <property type="term" value="C:mitochondrion"/>
    <property type="evidence" value="ECO:0007669"/>
    <property type="project" value="TreeGrafter"/>
</dbReference>
<dbReference type="CDD" id="cd00250">
    <property type="entry name" value="CAS_like"/>
    <property type="match status" value="1"/>
</dbReference>
<evidence type="ECO:0000313" key="11">
    <source>
        <dbReference type="EMBL" id="VDH92545.1"/>
    </source>
</evidence>
<evidence type="ECO:0000256" key="4">
    <source>
        <dbReference type="ARBA" id="ARBA00022723"/>
    </source>
</evidence>
<evidence type="ECO:0000313" key="12">
    <source>
        <dbReference type="Proteomes" id="UP000596742"/>
    </source>
</evidence>
<dbReference type="Proteomes" id="UP000596742">
    <property type="component" value="Unassembled WGS sequence"/>
</dbReference>
<comment type="pathway">
    <text evidence="2">Amine and polyamine biosynthesis; carnitine biosynthesis.</text>
</comment>
<keyword evidence="8" id="KW-0408">Iron</keyword>
<comment type="caution">
    <text evidence="11">The sequence shown here is derived from an EMBL/GenBank/DDBJ whole genome shotgun (WGS) entry which is preliminary data.</text>
</comment>
<dbReference type="GO" id="GO:0045329">
    <property type="term" value="P:carnitine biosynthetic process"/>
    <property type="evidence" value="ECO:0007669"/>
    <property type="project" value="UniProtKB-UniPathway"/>
</dbReference>
<evidence type="ECO:0000256" key="8">
    <source>
        <dbReference type="ARBA" id="ARBA00023004"/>
    </source>
</evidence>
<dbReference type="Gene3D" id="3.60.130.10">
    <property type="entry name" value="Clavaminate synthase-like"/>
    <property type="match status" value="1"/>
</dbReference>
<evidence type="ECO:0000256" key="2">
    <source>
        <dbReference type="ARBA" id="ARBA00005022"/>
    </source>
</evidence>
<dbReference type="OrthoDB" id="406634at2759"/>
<dbReference type="Pfam" id="PF02668">
    <property type="entry name" value="TauD"/>
    <property type="match status" value="1"/>
</dbReference>
<dbReference type="SUPFAM" id="SSF51197">
    <property type="entry name" value="Clavaminate synthase-like"/>
    <property type="match status" value="1"/>
</dbReference>
<dbReference type="GO" id="GO:0046872">
    <property type="term" value="F:metal ion binding"/>
    <property type="evidence" value="ECO:0007669"/>
    <property type="project" value="UniProtKB-KW"/>
</dbReference>
<protein>
    <submittedName>
        <fullName evidence="11">Gamma-butyrobetaine dioxygenase</fullName>
        <ecNumber evidence="11">1.14.11.1</ecNumber>
    </submittedName>
</protein>
<dbReference type="PANTHER" id="PTHR10696:SF25">
    <property type="entry name" value="OXIDOREDUCTASE AIM17-RELATED"/>
    <property type="match status" value="1"/>
</dbReference>
<evidence type="ECO:0000256" key="3">
    <source>
        <dbReference type="ARBA" id="ARBA00008654"/>
    </source>
</evidence>
<accession>A0A8B6BM14</accession>
<dbReference type="AlphaFoldDB" id="A0A8B6BM14"/>
<comment type="similarity">
    <text evidence="3">Belongs to the gamma-BBH/TMLD family.</text>
</comment>
<evidence type="ECO:0000256" key="6">
    <source>
        <dbReference type="ARBA" id="ARBA00022964"/>
    </source>
</evidence>
<evidence type="ECO:0000256" key="1">
    <source>
        <dbReference type="ARBA" id="ARBA00001954"/>
    </source>
</evidence>
<evidence type="ECO:0000259" key="10">
    <source>
        <dbReference type="Pfam" id="PF06155"/>
    </source>
</evidence>
<reference evidence="11" key="1">
    <citation type="submission" date="2018-11" db="EMBL/GenBank/DDBJ databases">
        <authorList>
            <person name="Alioto T."/>
            <person name="Alioto T."/>
        </authorList>
    </citation>
    <scope>NUCLEOTIDE SEQUENCE</scope>
</reference>
<evidence type="ECO:0000259" key="9">
    <source>
        <dbReference type="Pfam" id="PF02668"/>
    </source>
</evidence>
<keyword evidence="6 11" id="KW-0223">Dioxygenase</keyword>
<dbReference type="EC" id="1.14.11.1" evidence="11"/>
<feature type="domain" description="TauD/TfdA-like" evidence="9">
    <location>
        <begin position="178"/>
        <end position="419"/>
    </location>
</feature>
<dbReference type="InterPro" id="IPR003819">
    <property type="entry name" value="TauD/TfdA-like"/>
</dbReference>
<dbReference type="PANTHER" id="PTHR10696">
    <property type="entry name" value="GAMMA-BUTYROBETAINE HYDROXYLASE-RELATED"/>
    <property type="match status" value="1"/>
</dbReference>
<dbReference type="GO" id="GO:0008336">
    <property type="term" value="F:gamma-butyrobetaine dioxygenase activity"/>
    <property type="evidence" value="ECO:0007669"/>
    <property type="project" value="UniProtKB-EC"/>
</dbReference>
<comment type="cofactor">
    <cofactor evidence="1">
        <name>Fe(2+)</name>
        <dbReference type="ChEBI" id="CHEBI:29033"/>
    </cofactor>
</comment>
<keyword evidence="5" id="KW-0124">Carnitine biosynthesis</keyword>
<dbReference type="UniPathway" id="UPA00118"/>
<organism evidence="11 12">
    <name type="scientific">Mytilus galloprovincialis</name>
    <name type="common">Mediterranean mussel</name>
    <dbReference type="NCBI Taxonomy" id="29158"/>
    <lineage>
        <taxon>Eukaryota</taxon>
        <taxon>Metazoa</taxon>
        <taxon>Spiralia</taxon>
        <taxon>Lophotrochozoa</taxon>
        <taxon>Mollusca</taxon>
        <taxon>Bivalvia</taxon>
        <taxon>Autobranchia</taxon>
        <taxon>Pteriomorphia</taxon>
        <taxon>Mytilida</taxon>
        <taxon>Mytiloidea</taxon>
        <taxon>Mytilidae</taxon>
        <taxon>Mytilinae</taxon>
        <taxon>Mytilus</taxon>
    </lineage>
</organism>
<proteinExistence type="inferred from homology"/>
<dbReference type="InterPro" id="IPR050411">
    <property type="entry name" value="AlphaKG_dependent_hydroxylases"/>
</dbReference>
<dbReference type="InterPro" id="IPR042098">
    <property type="entry name" value="TauD-like_sf"/>
</dbReference>
<dbReference type="InterPro" id="IPR010376">
    <property type="entry name" value="GBBH-like_N"/>
</dbReference>
<dbReference type="EMBL" id="UYJE01000349">
    <property type="protein sequence ID" value="VDH92545.1"/>
    <property type="molecule type" value="Genomic_DNA"/>
</dbReference>
<dbReference type="InterPro" id="IPR038492">
    <property type="entry name" value="GBBH-like_N_sf"/>
</dbReference>
<dbReference type="Pfam" id="PF06155">
    <property type="entry name" value="GBBH-like_N"/>
    <property type="match status" value="1"/>
</dbReference>
<dbReference type="FunFam" id="3.30.2020.30:FF:000002">
    <property type="entry name" value="Putative gamma-butyrobetaine dioxygenase"/>
    <property type="match status" value="1"/>
</dbReference>
<sequence>MRSLHFASLKRVLKCRLPYSLKAQNLVRQSSSFFLCQDKGTLHSKISYCSINSRNLSSNALSDVTTDIRDGGKSLAIDFKQKEPMIFPSVWLRFNCHCPLCKQQHSGQRLVDVADITIDTLVKSTEISENGDVLHIEWTDHKGEIPIKFLKENKLSVSETGDKFSWILDDDLTIKKMTYSDMISNDTNKARFLREINERGLCLLTGVPTEEDMVARVAENFAPVQRTIYGLTFPVRDVPNPINIAYSTAYLPLHNDLHHYESGPGLFFLHCQEFEECVEGGESILLDVNRVAEEFRIQHPEDFNILTQNAVTIQKVHYERDWPVDMTYKRPHIKLNDKDEIVAVCWAPPFEAPFSGKLEDVEPYYKAYHKFAKAVKYSPNIFKFKLRPGDCIVFNNRRILHGREEFVSNGGSRYLQGCYINIDEFKSQVKVLCKLSGDHRPVKPVGNGCWITS</sequence>
<keyword evidence="12" id="KW-1185">Reference proteome</keyword>
<gene>
    <name evidence="11" type="ORF">MGAL_10B042431</name>
</gene>
<name>A0A8B6BM14_MYTGA</name>
<evidence type="ECO:0000256" key="7">
    <source>
        <dbReference type="ARBA" id="ARBA00023002"/>
    </source>
</evidence>